<dbReference type="HOGENOM" id="CLU_578183_0_0_1"/>
<dbReference type="OrthoDB" id="3093588at2759"/>
<dbReference type="KEGG" id="lbc:LACBIDRAFT_329845"/>
<feature type="compositionally biased region" description="Basic and acidic residues" evidence="1">
    <location>
        <begin position="428"/>
        <end position="473"/>
    </location>
</feature>
<dbReference type="Proteomes" id="UP000001194">
    <property type="component" value="Unassembled WGS sequence"/>
</dbReference>
<reference evidence="2 3" key="1">
    <citation type="journal article" date="2008" name="Nature">
        <title>The genome of Laccaria bicolor provides insights into mycorrhizal symbiosis.</title>
        <authorList>
            <person name="Martin F."/>
            <person name="Aerts A."/>
            <person name="Ahren D."/>
            <person name="Brun A."/>
            <person name="Danchin E.G.J."/>
            <person name="Duchaussoy F."/>
            <person name="Gibon J."/>
            <person name="Kohler A."/>
            <person name="Lindquist E."/>
            <person name="Pereda V."/>
            <person name="Salamov A."/>
            <person name="Shapiro H.J."/>
            <person name="Wuyts J."/>
            <person name="Blaudez D."/>
            <person name="Buee M."/>
            <person name="Brokstein P."/>
            <person name="Canbaeck B."/>
            <person name="Cohen D."/>
            <person name="Courty P.E."/>
            <person name="Coutinho P.M."/>
            <person name="Delaruelle C."/>
            <person name="Detter J.C."/>
            <person name="Deveau A."/>
            <person name="DiFazio S."/>
            <person name="Duplessis S."/>
            <person name="Fraissinet-Tachet L."/>
            <person name="Lucic E."/>
            <person name="Frey-Klett P."/>
            <person name="Fourrey C."/>
            <person name="Feussner I."/>
            <person name="Gay G."/>
            <person name="Grimwood J."/>
            <person name="Hoegger P.J."/>
            <person name="Jain P."/>
            <person name="Kilaru S."/>
            <person name="Labbe J."/>
            <person name="Lin Y.C."/>
            <person name="Legue V."/>
            <person name="Le Tacon F."/>
            <person name="Marmeisse R."/>
            <person name="Melayah D."/>
            <person name="Montanini B."/>
            <person name="Muratet M."/>
            <person name="Nehls U."/>
            <person name="Niculita-Hirzel H."/>
            <person name="Oudot-Le Secq M.P."/>
            <person name="Peter M."/>
            <person name="Quesneville H."/>
            <person name="Rajashekar B."/>
            <person name="Reich M."/>
            <person name="Rouhier N."/>
            <person name="Schmutz J."/>
            <person name="Yin T."/>
            <person name="Chalot M."/>
            <person name="Henrissat B."/>
            <person name="Kuees U."/>
            <person name="Lucas S."/>
            <person name="Van de Peer Y."/>
            <person name="Podila G.K."/>
            <person name="Polle A."/>
            <person name="Pukkila P.J."/>
            <person name="Richardson P.M."/>
            <person name="Rouze P."/>
            <person name="Sanders I.R."/>
            <person name="Stajich J.E."/>
            <person name="Tunlid A."/>
            <person name="Tuskan G."/>
            <person name="Grigoriev I.V."/>
        </authorList>
    </citation>
    <scope>NUCLEOTIDE SEQUENCE [LARGE SCALE GENOMIC DNA]</scope>
    <source>
        <strain evidence="3">S238N-H82 / ATCC MYA-4686</strain>
    </source>
</reference>
<protein>
    <submittedName>
        <fullName evidence="2">Predicted protein</fullName>
    </submittedName>
</protein>
<evidence type="ECO:0000313" key="2">
    <source>
        <dbReference type="EMBL" id="EDR05201.1"/>
    </source>
</evidence>
<organism evidence="3">
    <name type="scientific">Laccaria bicolor (strain S238N-H82 / ATCC MYA-4686)</name>
    <name type="common">Bicoloured deceiver</name>
    <name type="synonym">Laccaria laccata var. bicolor</name>
    <dbReference type="NCBI Taxonomy" id="486041"/>
    <lineage>
        <taxon>Eukaryota</taxon>
        <taxon>Fungi</taxon>
        <taxon>Dikarya</taxon>
        <taxon>Basidiomycota</taxon>
        <taxon>Agaricomycotina</taxon>
        <taxon>Agaricomycetes</taxon>
        <taxon>Agaricomycetidae</taxon>
        <taxon>Agaricales</taxon>
        <taxon>Agaricineae</taxon>
        <taxon>Hydnangiaceae</taxon>
        <taxon>Laccaria</taxon>
    </lineage>
</organism>
<dbReference type="RefSeq" id="XP_001884166.1">
    <property type="nucleotide sequence ID" value="XM_001884131.1"/>
</dbReference>
<keyword evidence="3" id="KW-1185">Reference proteome</keyword>
<dbReference type="AlphaFoldDB" id="B0DJF3"/>
<feature type="non-terminal residue" evidence="2">
    <location>
        <position position="473"/>
    </location>
</feature>
<feature type="region of interest" description="Disordered" evidence="1">
    <location>
        <begin position="409"/>
        <end position="473"/>
    </location>
</feature>
<accession>B0DJF3</accession>
<evidence type="ECO:0000256" key="1">
    <source>
        <dbReference type="SAM" id="MobiDB-lite"/>
    </source>
</evidence>
<dbReference type="EMBL" id="DS547114">
    <property type="protein sequence ID" value="EDR05201.1"/>
    <property type="molecule type" value="Genomic_DNA"/>
</dbReference>
<name>B0DJF3_LACBS</name>
<gene>
    <name evidence="2" type="ORF">LACBIDRAFT_329845</name>
</gene>
<sequence length="473" mass="54677">MYAKEHLSFEPRRAEQWVDEVLKIRPPAFTRDSSVVANLLWKDEQEFQKVLCYWSSRFRAILTSKLENPIDPKFENCWLEYMSAEQGFIIATLGMACAYGHKFIVPPFLKSCLQGNPLHPQEAFMDDRIRPAYEFAWWNTRITFPPGGVDQLLTRSYNWFRWMAKGGLPIKYPDTDTSTLTPAEVQHIKTQLENARDRLLEHIKCAEAEEEWVTNEISVWEEIVQQSALIDLMRYHKNWFSAHRNPGGESPGSDKLRSLPSPMSSGGFRRIPSGMSEFHGIPTETSWLEPQPFWFPIPQKFQWNPTESGGNGRNPGASRNSFHWNPLEFQPDSMEFQWKCHVKSKQQYFHYTIRPFKFYKHLFYITHPHAHLPKRVTAFADVTISISVLLSTTTTTITTTTTTVAATSAVTSNHAHASGQRRRRRRHVSDDEAGHTTTDDDTSTHDEADDTSTHDDDGRRRRVTSTHDDHARH</sequence>
<dbReference type="GeneID" id="6079720"/>
<dbReference type="InParanoid" id="B0DJF3"/>
<proteinExistence type="predicted"/>
<evidence type="ECO:0000313" key="3">
    <source>
        <dbReference type="Proteomes" id="UP000001194"/>
    </source>
</evidence>